<dbReference type="EMBL" id="CP104003">
    <property type="protein sequence ID" value="UWM55797.1"/>
    <property type="molecule type" value="Genomic_DNA"/>
</dbReference>
<organism evidence="2 3">
    <name type="scientific">Salinirubellus salinus</name>
    <dbReference type="NCBI Taxonomy" id="1364945"/>
    <lineage>
        <taxon>Archaea</taxon>
        <taxon>Methanobacteriati</taxon>
        <taxon>Methanobacteriota</taxon>
        <taxon>Stenosarchaea group</taxon>
        <taxon>Halobacteria</taxon>
        <taxon>Halobacteriales</taxon>
        <taxon>Natronomonadaceae</taxon>
        <taxon>Salinirubellus</taxon>
    </lineage>
</organism>
<dbReference type="AlphaFoldDB" id="A0A9E7R560"/>
<dbReference type="RefSeq" id="WP_260594908.1">
    <property type="nucleotide sequence ID" value="NZ_CP104003.1"/>
</dbReference>
<reference evidence="2" key="1">
    <citation type="submission" date="2022-09" db="EMBL/GenBank/DDBJ databases">
        <title>Diverse halophilic archaea isolated from saline environments.</title>
        <authorList>
            <person name="Cui H.-L."/>
        </authorList>
    </citation>
    <scope>NUCLEOTIDE SEQUENCE</scope>
    <source>
        <strain evidence="2">ZS-35-S2</strain>
    </source>
</reference>
<dbReference type="GeneID" id="74941915"/>
<dbReference type="PANTHER" id="PTHR35902:SF6">
    <property type="entry name" value="CONSERVED WITHIN P. AEROPHILUM"/>
    <property type="match status" value="1"/>
</dbReference>
<feature type="transmembrane region" description="Helical" evidence="1">
    <location>
        <begin position="137"/>
        <end position="159"/>
    </location>
</feature>
<sequence length="166" mass="16731">MGTTAASATGDEVRLERVPGRVELTGVDVGTEDGTTTISGSVSNVGLADVDAVVVRVVASEGVTPVAPNREYFVGTVPASDFVSFDVTARLDPNTTSVPLNVSYVADGDRQSQTVAVPIDAPLTPDPSGGGGGTGGLLLPALGGLLVVVVVAAFVLVAWRNRRAGD</sequence>
<accession>A0A9E7R560</accession>
<evidence type="ECO:0000313" key="2">
    <source>
        <dbReference type="EMBL" id="UWM55797.1"/>
    </source>
</evidence>
<dbReference type="KEGG" id="ssai:N0B31_05795"/>
<proteinExistence type="predicted"/>
<dbReference type="PANTHER" id="PTHR35902">
    <property type="entry name" value="S-LAYER DOMAIN-LIKE PROTEIN-RELATED"/>
    <property type="match status" value="1"/>
</dbReference>
<keyword evidence="1" id="KW-0472">Membrane</keyword>
<keyword evidence="1" id="KW-0812">Transmembrane</keyword>
<evidence type="ECO:0000313" key="3">
    <source>
        <dbReference type="Proteomes" id="UP001057580"/>
    </source>
</evidence>
<keyword evidence="1" id="KW-1133">Transmembrane helix</keyword>
<gene>
    <name evidence="2" type="ORF">N0B31_05795</name>
</gene>
<evidence type="ECO:0000256" key="1">
    <source>
        <dbReference type="SAM" id="Phobius"/>
    </source>
</evidence>
<keyword evidence="3" id="KW-1185">Reference proteome</keyword>
<protein>
    <submittedName>
        <fullName evidence="2">Uncharacterized protein</fullName>
    </submittedName>
</protein>
<name>A0A9E7R560_9EURY</name>
<dbReference type="Proteomes" id="UP001057580">
    <property type="component" value="Chromosome"/>
</dbReference>